<keyword evidence="4" id="KW-1185">Reference proteome</keyword>
<dbReference type="AlphaFoldDB" id="A0AAE0KF52"/>
<feature type="transmembrane region" description="Helical" evidence="2">
    <location>
        <begin position="111"/>
        <end position="134"/>
    </location>
</feature>
<dbReference type="EMBL" id="JAULSW010000007">
    <property type="protein sequence ID" value="KAK3374780.1"/>
    <property type="molecule type" value="Genomic_DNA"/>
</dbReference>
<sequence>MVVSAATQPPATYLLWKRFNFPTDKGSQDAVAVPNWVANQLNATYSTIIALMMVHFWSIVVGLIVYFYLRKHKWQPHLLHPLAPTLWNKRSDLIDSMIETFTFVNGNWRHLWVCGLLILILAAWVGQTAMGILVPPLIILGNAAPVDPTAIFVPDYSKQDESAVSARFALEVPGALRSLGSAQVANEDLRSKVSVGQTIILGKTPGSKGGEEIIQINYGYQVTGADIGLQKFPELTLTVTGSCRTEYSWFNQTDNFTVSGPNGDNPAVVDNYFWVFPGDPDRTENEETASVFDALQPVGKFRQGTSTKGMLDDSNATWSVIVSSVGRKSYSPGSDPWYATDNTNVVKPGRPALSCWEDDVWSYKDRNSSITALTNEALPGLSLSEGMQEILVERLGVPIIAELGRRLQPSALLSSTTANDQIFDAQSSSIHNDLERLVVAAYVATTNVLTDTTLYPLGSKVDNAARSETSQIKDGVADFVVWSPDVSALSIKVLIIIPTVFVGIWILAAILLYYTPVGVANALDSNNMHDELTKQFNDAKVKWTNDGAVWELRPGGNKPEEVEAKTASAQSDTNDQAGKKSGVNEEINSAPPTPGIDIDDKV</sequence>
<feature type="compositionally biased region" description="Polar residues" evidence="1">
    <location>
        <begin position="567"/>
        <end position="576"/>
    </location>
</feature>
<evidence type="ECO:0000313" key="4">
    <source>
        <dbReference type="Proteomes" id="UP001285441"/>
    </source>
</evidence>
<keyword evidence="2" id="KW-1133">Transmembrane helix</keyword>
<feature type="region of interest" description="Disordered" evidence="1">
    <location>
        <begin position="552"/>
        <end position="602"/>
    </location>
</feature>
<evidence type="ECO:0000313" key="3">
    <source>
        <dbReference type="EMBL" id="KAK3374780.1"/>
    </source>
</evidence>
<reference evidence="3" key="2">
    <citation type="submission" date="2023-06" db="EMBL/GenBank/DDBJ databases">
        <authorList>
            <consortium name="Lawrence Berkeley National Laboratory"/>
            <person name="Haridas S."/>
            <person name="Hensen N."/>
            <person name="Bonometti L."/>
            <person name="Westerberg I."/>
            <person name="Brannstrom I.O."/>
            <person name="Guillou S."/>
            <person name="Cros-Aarteil S."/>
            <person name="Calhoun S."/>
            <person name="Kuo A."/>
            <person name="Mondo S."/>
            <person name="Pangilinan J."/>
            <person name="Riley R."/>
            <person name="LaButti K."/>
            <person name="Andreopoulos B."/>
            <person name="Lipzen A."/>
            <person name="Chen C."/>
            <person name="Yanf M."/>
            <person name="Daum C."/>
            <person name="Ng V."/>
            <person name="Clum A."/>
            <person name="Steindorff A."/>
            <person name="Ohm R."/>
            <person name="Martin F."/>
            <person name="Silar P."/>
            <person name="Natvig D."/>
            <person name="Lalanne C."/>
            <person name="Gautier V."/>
            <person name="Ament-velasquez S.L."/>
            <person name="Kruys A."/>
            <person name="Hutchinson M.I."/>
            <person name="Powell A.J."/>
            <person name="Barry K."/>
            <person name="Miller A.N."/>
            <person name="Grigoriev I.V."/>
            <person name="Debuchy R."/>
            <person name="Gladieux P."/>
            <person name="Thoren M.H."/>
            <person name="Johannesson H."/>
        </authorList>
    </citation>
    <scope>NUCLEOTIDE SEQUENCE</scope>
    <source>
        <strain evidence="3">CBS 232.78</strain>
    </source>
</reference>
<evidence type="ECO:0000256" key="2">
    <source>
        <dbReference type="SAM" id="Phobius"/>
    </source>
</evidence>
<evidence type="ECO:0000256" key="1">
    <source>
        <dbReference type="SAM" id="MobiDB-lite"/>
    </source>
</evidence>
<accession>A0AAE0KF52</accession>
<keyword evidence="2" id="KW-0472">Membrane</keyword>
<comment type="caution">
    <text evidence="3">The sequence shown here is derived from an EMBL/GenBank/DDBJ whole genome shotgun (WGS) entry which is preliminary data.</text>
</comment>
<organism evidence="3 4">
    <name type="scientific">Podospora didyma</name>
    <dbReference type="NCBI Taxonomy" id="330526"/>
    <lineage>
        <taxon>Eukaryota</taxon>
        <taxon>Fungi</taxon>
        <taxon>Dikarya</taxon>
        <taxon>Ascomycota</taxon>
        <taxon>Pezizomycotina</taxon>
        <taxon>Sordariomycetes</taxon>
        <taxon>Sordariomycetidae</taxon>
        <taxon>Sordariales</taxon>
        <taxon>Podosporaceae</taxon>
        <taxon>Podospora</taxon>
    </lineage>
</organism>
<protein>
    <submittedName>
        <fullName evidence="3">Uncharacterized protein</fullName>
    </submittedName>
</protein>
<feature type="transmembrane region" description="Helical" evidence="2">
    <location>
        <begin position="493"/>
        <end position="514"/>
    </location>
</feature>
<keyword evidence="2" id="KW-0812">Transmembrane</keyword>
<name>A0AAE0KF52_9PEZI</name>
<reference evidence="3" key="1">
    <citation type="journal article" date="2023" name="Mol. Phylogenet. Evol.">
        <title>Genome-scale phylogeny and comparative genomics of the fungal order Sordariales.</title>
        <authorList>
            <person name="Hensen N."/>
            <person name="Bonometti L."/>
            <person name="Westerberg I."/>
            <person name="Brannstrom I.O."/>
            <person name="Guillou S."/>
            <person name="Cros-Aarteil S."/>
            <person name="Calhoun S."/>
            <person name="Haridas S."/>
            <person name="Kuo A."/>
            <person name="Mondo S."/>
            <person name="Pangilinan J."/>
            <person name="Riley R."/>
            <person name="LaButti K."/>
            <person name="Andreopoulos B."/>
            <person name="Lipzen A."/>
            <person name="Chen C."/>
            <person name="Yan M."/>
            <person name="Daum C."/>
            <person name="Ng V."/>
            <person name="Clum A."/>
            <person name="Steindorff A."/>
            <person name="Ohm R.A."/>
            <person name="Martin F."/>
            <person name="Silar P."/>
            <person name="Natvig D.O."/>
            <person name="Lalanne C."/>
            <person name="Gautier V."/>
            <person name="Ament-Velasquez S.L."/>
            <person name="Kruys A."/>
            <person name="Hutchinson M.I."/>
            <person name="Powell A.J."/>
            <person name="Barry K."/>
            <person name="Miller A.N."/>
            <person name="Grigoriev I.V."/>
            <person name="Debuchy R."/>
            <person name="Gladieux P."/>
            <person name="Hiltunen Thoren M."/>
            <person name="Johannesson H."/>
        </authorList>
    </citation>
    <scope>NUCLEOTIDE SEQUENCE</scope>
    <source>
        <strain evidence="3">CBS 232.78</strain>
    </source>
</reference>
<feature type="transmembrane region" description="Helical" evidence="2">
    <location>
        <begin position="45"/>
        <end position="69"/>
    </location>
</feature>
<proteinExistence type="predicted"/>
<dbReference type="Proteomes" id="UP001285441">
    <property type="component" value="Unassembled WGS sequence"/>
</dbReference>
<gene>
    <name evidence="3" type="ORF">B0H63DRAFT_256229</name>
</gene>